<proteinExistence type="predicted"/>
<comment type="caution">
    <text evidence="1">The sequence shown here is derived from an EMBL/GenBank/DDBJ whole genome shotgun (WGS) entry which is preliminary data.</text>
</comment>
<dbReference type="EMBL" id="JARJLG010000100">
    <property type="protein sequence ID" value="KAJ7745929.1"/>
    <property type="molecule type" value="Genomic_DNA"/>
</dbReference>
<evidence type="ECO:0000313" key="1">
    <source>
        <dbReference type="EMBL" id="KAJ7745929.1"/>
    </source>
</evidence>
<evidence type="ECO:0000313" key="2">
    <source>
        <dbReference type="Proteomes" id="UP001215280"/>
    </source>
</evidence>
<dbReference type="AlphaFoldDB" id="A0AAD7ILJ2"/>
<dbReference type="Proteomes" id="UP001215280">
    <property type="component" value="Unassembled WGS sequence"/>
</dbReference>
<sequence>MQAGWRDWRWGWGWGWTTSGADDGPRGQARRGVPGRDALLARLTVIHGIVAVLGQQQQQLALWKRGRTRAGGEQCEQYAEERAVNAAEDEGGVGRIASLLYLLKRLANARQLFRRNALAPQASSAYERAVMRPSMRKRKRMSLFGRRRLSVKHGGSAWHFLLARWLVADKVRP</sequence>
<keyword evidence="2" id="KW-1185">Reference proteome</keyword>
<name>A0AAD7ILJ2_9AGAR</name>
<accession>A0AAD7ILJ2</accession>
<gene>
    <name evidence="1" type="ORF">DFH07DRAFT_833161</name>
</gene>
<organism evidence="1 2">
    <name type="scientific">Mycena maculata</name>
    <dbReference type="NCBI Taxonomy" id="230809"/>
    <lineage>
        <taxon>Eukaryota</taxon>
        <taxon>Fungi</taxon>
        <taxon>Dikarya</taxon>
        <taxon>Basidiomycota</taxon>
        <taxon>Agaricomycotina</taxon>
        <taxon>Agaricomycetes</taxon>
        <taxon>Agaricomycetidae</taxon>
        <taxon>Agaricales</taxon>
        <taxon>Marasmiineae</taxon>
        <taxon>Mycenaceae</taxon>
        <taxon>Mycena</taxon>
    </lineage>
</organism>
<protein>
    <submittedName>
        <fullName evidence="1">Uncharacterized protein</fullName>
    </submittedName>
</protein>
<reference evidence="1" key="1">
    <citation type="submission" date="2023-03" db="EMBL/GenBank/DDBJ databases">
        <title>Massive genome expansion in bonnet fungi (Mycena s.s.) driven by repeated elements and novel gene families across ecological guilds.</title>
        <authorList>
            <consortium name="Lawrence Berkeley National Laboratory"/>
            <person name="Harder C.B."/>
            <person name="Miyauchi S."/>
            <person name="Viragh M."/>
            <person name="Kuo A."/>
            <person name="Thoen E."/>
            <person name="Andreopoulos B."/>
            <person name="Lu D."/>
            <person name="Skrede I."/>
            <person name="Drula E."/>
            <person name="Henrissat B."/>
            <person name="Morin E."/>
            <person name="Kohler A."/>
            <person name="Barry K."/>
            <person name="LaButti K."/>
            <person name="Morin E."/>
            <person name="Salamov A."/>
            <person name="Lipzen A."/>
            <person name="Mereny Z."/>
            <person name="Hegedus B."/>
            <person name="Baldrian P."/>
            <person name="Stursova M."/>
            <person name="Weitz H."/>
            <person name="Taylor A."/>
            <person name="Grigoriev I.V."/>
            <person name="Nagy L.G."/>
            <person name="Martin F."/>
            <person name="Kauserud H."/>
        </authorList>
    </citation>
    <scope>NUCLEOTIDE SEQUENCE</scope>
    <source>
        <strain evidence="1">CBHHK188m</strain>
    </source>
</reference>